<evidence type="ECO:0000256" key="5">
    <source>
        <dbReference type="SAM" id="Phobius"/>
    </source>
</evidence>
<dbReference type="PANTHER" id="PTHR33307:SF6">
    <property type="entry name" value="ALPHA-RHAMNOSIDASE (EUROFUNG)-RELATED"/>
    <property type="match status" value="1"/>
</dbReference>
<feature type="domain" description="BIG2" evidence="7">
    <location>
        <begin position="1144"/>
        <end position="1231"/>
    </location>
</feature>
<dbReference type="SUPFAM" id="SSF49373">
    <property type="entry name" value="Invasin/intimin cell-adhesion fragments"/>
    <property type="match status" value="1"/>
</dbReference>
<name>A0ABR7IN17_9CLOT</name>
<dbReference type="Gene3D" id="2.60.40.1080">
    <property type="match status" value="1"/>
</dbReference>
<sequence length="1790" mass="195182">MKKLIATLVATVMMASTVLSSGITAFAADGNTAPEAPTNTKVELLENPYGINTKDPSFSWAMVDADKDEVQTAYRIVVGTSQENMQNQNYIKDTDWVSSSESSYIKAGLSDVLKDNSLYYWSVQLKDKDGKESPLSEPQAFTTAVGDGWESINGIWVDPNAAAAVEDPFQKHGWTNYAVEMDMKTSVALGVVFRAQDNSNGYMIQFRYGGGIDQGGNTMNPHTIINGGVKAYGNSIKLADKGIELPNNEYFRVKIAVYGEVATVYINTGDGFKEAGKVTFDGGLTYGSIGFRNGSTENGYVDNIDVYPISDEAGTKSGDSLYSVNFDDGQTPNDFNTGNKFKVENGALYVPTGNENGTIKTMVRLNSNSVYPGEGSDTTIAPKGNFAFLRNEFNVDNKDQIEKAVVNVTAKSPEKTRQFVFNLYMNGQFVGLGPARFGTNLTNGKGVLYYNTYDVTNLLQNGENVIGAINYTQDEKSFLCQMTVFYKDGSSDVLVNSADGTWKALDGTNIFGDNGKSIGTGYFNAAAENINANLFPYGWNEPGYDDSAWTTPVDKGAIVGSYELNPYDADNVNRYLYDSAVVKDMGNGRWFVDLGKEIVGGLHLELNSPVSQEITLHYGEEGNAETGDVQWQMNTGNKYEEKWTLKEGEQTIENIGMKTFRYVEILNVPEGVTLTTDNFKGLAMHQEFSEDESSFNSSDDLLNRIYDTMKYTIKATNQDLMVDSQSRERGAYEGDVLINQMSSYSFEDDYSLARFSMEYLETHRTWPVEYVLYMVNSTWYDYLYTGNKDSMMESYEKLKTNLVDCGADKNIVDMGDETTLVTVNHTNVNQWNSVLVDWPVSEHDGYNFSSAWYNTVMNAVTYGGFVDMAKIATELGKTDDAKAYQEKADKLKAGMIKYLYNSETGAVRDGLTKDKQPIDHYAQHATAFALAYGVYEDQAMADKMADYIRSQGKIKTSVYGSYFVLDGLYRAGAGDVANAMMMDRSANNGDRTWAYMIDTLGATITTEAWNETNKGNMTYSHPWGSAPGSQIIRGLFGIQPTKAGYSEFQVKLQPEGLEYASIKVPTLKGSVQASFDTRDTANAISTTVTIPANTKANVMVPTMGQDHGYVSVDGTITQVEIVDGYYSVELGSGNHTIAVPNAGKLSAMTSDSSKVYVGQTDKISTIFTTADGEEMDAATVGTLSYESSNPEVASVDAQGTITYNAEGSATITVTAELKDVDMQGTPVSYTTSTSFTVSCTNAKVERVYISVDGDLYPNATVQATLKGVLESGEEVDLKAASFTVDNPEAFTVDENGVLTGVAPGEGTVIVSMTEGLNDLVDDFDLDYFAYNEMYSDNFDNGNNTFDGLQVQDGAVVVNKGNKVFYDNEEAKQWTDYTVSAKVKVTSNAANITFRATDSNTFYLWQFRADTNMLKTHVFSSAHASSQGFQLLGEYPISNLKAGEYNDITIRVEGNKFTTYVNGEFVNATYNDELTHGSVGVRNGSSESFLMDDLFVGDTQLVTTLDLTVNEPANKNILNKVIDYAEDQKNSDDFNNVIADVQKSFNAALDNAKAVAADPAASQETVDEAWQTLMKEIHKLGFVKGDLTNLKKLIEVADDYDLTKYVEAGQAEFIAALEAAKAVVADGDNALQDDVTEATDNLLNAMMNLRLKADKSILEEVVNQATGMDLSQYTDESVAVLNAALEKANAVLADETLTEDQQNVVNDAVDAVKAAMDGLQTKSDESNAGNTSSNGQNNSSTNNGDKLANNTVNAATTGDVAMPIILVVIAIVAAIAIIAAVVISKRKNKNQ</sequence>
<evidence type="ECO:0000256" key="6">
    <source>
        <dbReference type="SAM" id="SignalP"/>
    </source>
</evidence>
<comment type="caution">
    <text evidence="8">The sequence shown here is derived from an EMBL/GenBank/DDBJ whole genome shotgun (WGS) entry which is preliminary data.</text>
</comment>
<keyword evidence="5" id="KW-1133">Transmembrane helix</keyword>
<organism evidence="8 9">
    <name type="scientific">Clostridium facile</name>
    <dbReference type="NCBI Taxonomy" id="2763035"/>
    <lineage>
        <taxon>Bacteria</taxon>
        <taxon>Bacillati</taxon>
        <taxon>Bacillota</taxon>
        <taxon>Clostridia</taxon>
        <taxon>Eubacteriales</taxon>
        <taxon>Clostridiaceae</taxon>
        <taxon>Clostridium</taxon>
    </lineage>
</organism>
<proteinExistence type="predicted"/>
<dbReference type="InterPro" id="IPR008902">
    <property type="entry name" value="Rhamnosid_concanavalin"/>
</dbReference>
<dbReference type="InterPro" id="IPR013737">
    <property type="entry name" value="Bac_rhamnosid_N"/>
</dbReference>
<dbReference type="InterPro" id="IPR010496">
    <property type="entry name" value="AL/BT2_dom"/>
</dbReference>
<dbReference type="PANTHER" id="PTHR33307">
    <property type="entry name" value="ALPHA-RHAMNOSIDASE (EUROFUNG)"/>
    <property type="match status" value="1"/>
</dbReference>
<gene>
    <name evidence="8" type="ORF">H8Z77_00455</name>
</gene>
<dbReference type="InterPro" id="IPR035396">
    <property type="entry name" value="Bac_rhamnosid6H"/>
</dbReference>
<dbReference type="Pfam" id="PF07554">
    <property type="entry name" value="FIVAR"/>
    <property type="match status" value="3"/>
</dbReference>
<reference evidence="8 9" key="1">
    <citation type="submission" date="2020-08" db="EMBL/GenBank/DDBJ databases">
        <title>Genome public.</title>
        <authorList>
            <person name="Liu C."/>
            <person name="Sun Q."/>
        </authorList>
    </citation>
    <scope>NUCLEOTIDE SEQUENCE [LARGE SCALE GENOMIC DNA]</scope>
    <source>
        <strain evidence="8 9">NSJ-27</strain>
    </source>
</reference>
<feature type="region of interest" description="Disordered" evidence="4">
    <location>
        <begin position="1720"/>
        <end position="1744"/>
    </location>
</feature>
<dbReference type="GO" id="GO:0016787">
    <property type="term" value="F:hydrolase activity"/>
    <property type="evidence" value="ECO:0007669"/>
    <property type="project" value="UniProtKB-KW"/>
</dbReference>
<feature type="chain" id="PRO_5046580253" description="alpha-L-rhamnosidase" evidence="6">
    <location>
        <begin position="28"/>
        <end position="1790"/>
    </location>
</feature>
<dbReference type="Pfam" id="PF17389">
    <property type="entry name" value="Bac_rhamnosid6H"/>
    <property type="match status" value="1"/>
</dbReference>
<dbReference type="InterPro" id="IPR016007">
    <property type="entry name" value="Alpha_rhamnosid"/>
</dbReference>
<feature type="compositionally biased region" description="Low complexity" evidence="4">
    <location>
        <begin position="1725"/>
        <end position="1743"/>
    </location>
</feature>
<dbReference type="Pfam" id="PF08531">
    <property type="entry name" value="Bac_rhamnosid_N"/>
    <property type="match status" value="1"/>
</dbReference>
<accession>A0ABR7IN17</accession>
<dbReference type="Pfam" id="PF05592">
    <property type="entry name" value="Bac_rhamnosid"/>
    <property type="match status" value="1"/>
</dbReference>
<dbReference type="InterPro" id="IPR008928">
    <property type="entry name" value="6-hairpin_glycosidase_sf"/>
</dbReference>
<dbReference type="Gene3D" id="1.20.1270.70">
    <property type="entry name" value="Designed single chain three-helix bundle"/>
    <property type="match status" value="1"/>
</dbReference>
<dbReference type="InterPro" id="IPR003343">
    <property type="entry name" value="Big_2"/>
</dbReference>
<evidence type="ECO:0000256" key="2">
    <source>
        <dbReference type="ARBA" id="ARBA00012652"/>
    </source>
</evidence>
<dbReference type="Pfam" id="PF06439">
    <property type="entry name" value="3keto-disac_hyd"/>
    <property type="match status" value="1"/>
</dbReference>
<dbReference type="Gene3D" id="1.20.1270.90">
    <property type="entry name" value="AF1782-like"/>
    <property type="match status" value="2"/>
</dbReference>
<keyword evidence="9" id="KW-1185">Reference proteome</keyword>
<feature type="domain" description="BIG2" evidence="7">
    <location>
        <begin position="1245"/>
        <end position="1320"/>
    </location>
</feature>
<dbReference type="SUPFAM" id="SSF49899">
    <property type="entry name" value="Concanavalin A-like lectins/glucanases"/>
    <property type="match status" value="1"/>
</dbReference>
<keyword evidence="6" id="KW-0732">Signal</keyword>
<evidence type="ECO:0000313" key="9">
    <source>
        <dbReference type="Proteomes" id="UP000649151"/>
    </source>
</evidence>
<dbReference type="SUPFAM" id="SSF48208">
    <property type="entry name" value="Six-hairpin glycosidases"/>
    <property type="match status" value="1"/>
</dbReference>
<dbReference type="InterPro" id="IPR012341">
    <property type="entry name" value="6hp_glycosidase-like_sf"/>
</dbReference>
<dbReference type="Pfam" id="PF17390">
    <property type="entry name" value="Bac_rhamnosid_C"/>
    <property type="match status" value="1"/>
</dbReference>
<evidence type="ECO:0000259" key="7">
    <source>
        <dbReference type="SMART" id="SM00635"/>
    </source>
</evidence>
<dbReference type="Pfam" id="PF02368">
    <property type="entry name" value="Big_2"/>
    <property type="match status" value="1"/>
</dbReference>
<evidence type="ECO:0000256" key="4">
    <source>
        <dbReference type="SAM" id="MobiDB-lite"/>
    </source>
</evidence>
<dbReference type="Pfam" id="PF25788">
    <property type="entry name" value="Ig_Rha78A_N"/>
    <property type="match status" value="1"/>
</dbReference>
<dbReference type="InterPro" id="IPR008964">
    <property type="entry name" value="Invasin/intimin_cell_adhesion"/>
</dbReference>
<dbReference type="InterPro" id="IPR035398">
    <property type="entry name" value="Bac_rhamnosid_C"/>
</dbReference>
<dbReference type="EC" id="3.2.1.40" evidence="2"/>
<dbReference type="InterPro" id="IPR013783">
    <property type="entry name" value="Ig-like_fold"/>
</dbReference>
<dbReference type="InterPro" id="IPR013320">
    <property type="entry name" value="ConA-like_dom_sf"/>
</dbReference>
<dbReference type="EMBL" id="JACOQK010000001">
    <property type="protein sequence ID" value="MBC5786501.1"/>
    <property type="molecule type" value="Genomic_DNA"/>
</dbReference>
<feature type="signal peptide" evidence="6">
    <location>
        <begin position="1"/>
        <end position="27"/>
    </location>
</feature>
<keyword evidence="5" id="KW-0472">Membrane</keyword>
<dbReference type="Proteomes" id="UP000649151">
    <property type="component" value="Unassembled WGS sequence"/>
</dbReference>
<dbReference type="Gene3D" id="2.60.120.260">
    <property type="entry name" value="Galactose-binding domain-like"/>
    <property type="match status" value="2"/>
</dbReference>
<protein>
    <recommendedName>
        <fullName evidence="2">alpha-L-rhamnosidase</fullName>
        <ecNumber evidence="2">3.2.1.40</ecNumber>
    </recommendedName>
</protein>
<evidence type="ECO:0000313" key="8">
    <source>
        <dbReference type="EMBL" id="MBC5786501.1"/>
    </source>
</evidence>
<comment type="catalytic activity">
    <reaction evidence="1">
        <text>Hydrolysis of terminal non-reducing alpha-L-rhamnose residues in alpha-L-rhamnosides.</text>
        <dbReference type="EC" id="3.2.1.40"/>
    </reaction>
</comment>
<dbReference type="SMART" id="SM00635">
    <property type="entry name" value="BID_2"/>
    <property type="match status" value="2"/>
</dbReference>
<dbReference type="Gene3D" id="2.60.120.560">
    <property type="entry name" value="Exo-inulinase, domain 1"/>
    <property type="match status" value="2"/>
</dbReference>
<dbReference type="Gene3D" id="2.60.40.10">
    <property type="entry name" value="Immunoglobulins"/>
    <property type="match status" value="1"/>
</dbReference>
<dbReference type="Gene3D" id="2.60.420.10">
    <property type="entry name" value="Maltose phosphorylase, domain 3"/>
    <property type="match status" value="1"/>
</dbReference>
<keyword evidence="5" id="KW-0812">Transmembrane</keyword>
<evidence type="ECO:0000256" key="1">
    <source>
        <dbReference type="ARBA" id="ARBA00001445"/>
    </source>
</evidence>
<dbReference type="Gene3D" id="1.50.10.10">
    <property type="match status" value="1"/>
</dbReference>
<evidence type="ECO:0000256" key="3">
    <source>
        <dbReference type="ARBA" id="ARBA00022801"/>
    </source>
</evidence>
<feature type="transmembrane region" description="Helical" evidence="5">
    <location>
        <begin position="1759"/>
        <end position="1782"/>
    </location>
</feature>
<keyword evidence="3 8" id="KW-0378">Hydrolase</keyword>
<dbReference type="RefSeq" id="WP_186995818.1">
    <property type="nucleotide sequence ID" value="NZ_JACOQK010000001.1"/>
</dbReference>